<name>A0ABN7TCQ8_OIKDI</name>
<evidence type="ECO:0000313" key="1">
    <source>
        <dbReference type="EMBL" id="CAG5113353.1"/>
    </source>
</evidence>
<proteinExistence type="predicted"/>
<evidence type="ECO:0000313" key="2">
    <source>
        <dbReference type="Proteomes" id="UP001158576"/>
    </source>
</evidence>
<gene>
    <name evidence="1" type="ORF">OKIOD_LOCUS16229</name>
</gene>
<protein>
    <submittedName>
        <fullName evidence="1">Oidioi.mRNA.OKI2018_I69.chr2.g7464.t1.cds</fullName>
    </submittedName>
</protein>
<keyword evidence="2" id="KW-1185">Reference proteome</keyword>
<dbReference type="EMBL" id="OU015567">
    <property type="protein sequence ID" value="CAG5113353.1"/>
    <property type="molecule type" value="Genomic_DNA"/>
</dbReference>
<sequence length="136" mass="16271">MLFYSKTIKKPRKIAFKLISKDNEVEALQIIPRAATFDQREIFDRIVKAVTWKKLVSSVVKRNRLLLSHCEVSQMLLWTATPENLRKLTMDEYRWIKNEAIIQGFIDPLVQMLFRDNKFDEIKVKVTFLHILWMLF</sequence>
<dbReference type="Proteomes" id="UP001158576">
    <property type="component" value="Chromosome 2"/>
</dbReference>
<accession>A0ABN7TCQ8</accession>
<organism evidence="1 2">
    <name type="scientific">Oikopleura dioica</name>
    <name type="common">Tunicate</name>
    <dbReference type="NCBI Taxonomy" id="34765"/>
    <lineage>
        <taxon>Eukaryota</taxon>
        <taxon>Metazoa</taxon>
        <taxon>Chordata</taxon>
        <taxon>Tunicata</taxon>
        <taxon>Appendicularia</taxon>
        <taxon>Copelata</taxon>
        <taxon>Oikopleuridae</taxon>
        <taxon>Oikopleura</taxon>
    </lineage>
</organism>
<reference evidence="1 2" key="1">
    <citation type="submission" date="2021-04" db="EMBL/GenBank/DDBJ databases">
        <authorList>
            <person name="Bliznina A."/>
        </authorList>
    </citation>
    <scope>NUCLEOTIDE SEQUENCE [LARGE SCALE GENOMIC DNA]</scope>
</reference>